<accession>A0A7Y8GXD2</accession>
<sequence length="383" mass="39543">MFKKQKGVSLPLMAFTLAVLAIIVGSLGAVRVKEARAYAGQTRGEILDELAKGVELYRKVNLQVLIGPMPVTVPGYADPYAPTMTELRAGGFMTTPVVLDNADYSVLLNRSPVGCVAPAPCSIWAQTSLTNPILDAEGRLDTVYLNSLSVRVTNASIGFSGPPNPGVITGSQGTWTVANPDPATRNGIVVMVSGLGGSAEPWLQVGDRRNPNFLGPSVTGPQFDTPVQAPGNACTPNGAFATGPNGIVFCNGGLWTIYSGPIEVGDTACAVQGAFAVQADGQSLLCVNNRWRDHRTYGYSSTAYYVHGSTVTMPVCGVGLTPVATISSTSASVIIGANNPGNNTGSFISNIDAGTNMVSITGSNGSQAGTNARALVLTSCVPT</sequence>
<gene>
    <name evidence="1" type="ORF">F3K02_12620</name>
</gene>
<evidence type="ECO:0000313" key="1">
    <source>
        <dbReference type="EMBL" id="NWF46088.1"/>
    </source>
</evidence>
<evidence type="ECO:0000313" key="2">
    <source>
        <dbReference type="Proteomes" id="UP000545507"/>
    </source>
</evidence>
<reference evidence="1 2" key="1">
    <citation type="submission" date="2019-09" db="EMBL/GenBank/DDBJ databases">
        <title>Hydrogenophaga aromatica sp. nov., isolated from a para-xylene-degrading enrichment culture.</title>
        <authorList>
            <person name="Tancsics A."/>
            <person name="Banerjee S."/>
        </authorList>
    </citation>
    <scope>NUCLEOTIDE SEQUENCE [LARGE SCALE GENOMIC DNA]</scope>
    <source>
        <strain evidence="1 2">D2P1</strain>
    </source>
</reference>
<dbReference type="AlphaFoldDB" id="A0A7Y8GXD2"/>
<dbReference type="RefSeq" id="WP_177135996.1">
    <property type="nucleotide sequence ID" value="NZ_VYGV01000011.1"/>
</dbReference>
<protein>
    <submittedName>
        <fullName evidence="1">Uncharacterized protein</fullName>
    </submittedName>
</protein>
<dbReference type="Proteomes" id="UP000545507">
    <property type="component" value="Unassembled WGS sequence"/>
</dbReference>
<proteinExistence type="predicted"/>
<name>A0A7Y8GXD2_9BURK</name>
<organism evidence="1 2">
    <name type="scientific">Hydrogenophaga aromaticivorans</name>
    <dbReference type="NCBI Taxonomy" id="2610898"/>
    <lineage>
        <taxon>Bacteria</taxon>
        <taxon>Pseudomonadati</taxon>
        <taxon>Pseudomonadota</taxon>
        <taxon>Betaproteobacteria</taxon>
        <taxon>Burkholderiales</taxon>
        <taxon>Comamonadaceae</taxon>
        <taxon>Hydrogenophaga</taxon>
    </lineage>
</organism>
<dbReference type="EMBL" id="VYGV01000011">
    <property type="protein sequence ID" value="NWF46088.1"/>
    <property type="molecule type" value="Genomic_DNA"/>
</dbReference>
<keyword evidence="2" id="KW-1185">Reference proteome</keyword>
<comment type="caution">
    <text evidence="1">The sequence shown here is derived from an EMBL/GenBank/DDBJ whole genome shotgun (WGS) entry which is preliminary data.</text>
</comment>